<dbReference type="PROSITE" id="PS51677">
    <property type="entry name" value="NODB"/>
    <property type="match status" value="1"/>
</dbReference>
<dbReference type="AlphaFoldDB" id="A0A1W1EIG4"/>
<accession>A0A1W1EIG4</accession>
<name>A0A1W1EIG4_9ZZZZ</name>
<evidence type="ECO:0000313" key="2">
    <source>
        <dbReference type="EMBL" id="SHO80626.1"/>
    </source>
</evidence>
<organism evidence="2">
    <name type="scientific">hydrothermal vent metagenome</name>
    <dbReference type="NCBI Taxonomy" id="652676"/>
    <lineage>
        <taxon>unclassified sequences</taxon>
        <taxon>metagenomes</taxon>
        <taxon>ecological metagenomes</taxon>
    </lineage>
</organism>
<dbReference type="SUPFAM" id="SSF88713">
    <property type="entry name" value="Glycoside hydrolase/deacetylase"/>
    <property type="match status" value="1"/>
</dbReference>
<evidence type="ECO:0000259" key="1">
    <source>
        <dbReference type="PROSITE" id="PS51677"/>
    </source>
</evidence>
<protein>
    <submittedName>
        <fullName evidence="2">Polysaccharide deacetylase</fullName>
    </submittedName>
</protein>
<dbReference type="GO" id="GO:0016810">
    <property type="term" value="F:hydrolase activity, acting on carbon-nitrogen (but not peptide) bonds"/>
    <property type="evidence" value="ECO:0007669"/>
    <property type="project" value="InterPro"/>
</dbReference>
<dbReference type="Pfam" id="PF01522">
    <property type="entry name" value="Polysacc_deac_1"/>
    <property type="match status" value="1"/>
</dbReference>
<feature type="domain" description="NodB homology" evidence="1">
    <location>
        <begin position="23"/>
        <end position="171"/>
    </location>
</feature>
<dbReference type="InterPro" id="IPR002509">
    <property type="entry name" value="NODB_dom"/>
</dbReference>
<dbReference type="InterPro" id="IPR022560">
    <property type="entry name" value="DUF3473"/>
</dbReference>
<reference evidence="2" key="1">
    <citation type="submission" date="2016-10" db="EMBL/GenBank/DDBJ databases">
        <authorList>
            <person name="de Groot N.N."/>
        </authorList>
    </citation>
    <scope>NUCLEOTIDE SEQUENCE</scope>
</reference>
<dbReference type="GO" id="GO:0005975">
    <property type="term" value="P:carbohydrate metabolic process"/>
    <property type="evidence" value="ECO:0007669"/>
    <property type="project" value="InterPro"/>
</dbReference>
<dbReference type="EMBL" id="FRYL01000014">
    <property type="protein sequence ID" value="SHO80626.1"/>
    <property type="molecule type" value="Genomic_DNA"/>
</dbReference>
<dbReference type="PANTHER" id="PTHR47561">
    <property type="entry name" value="POLYSACCHARIDE DEACETYLASE FAMILY PROTEIN (AFU_ORTHOLOGUE AFUA_6G05030)"/>
    <property type="match status" value="1"/>
</dbReference>
<dbReference type="InterPro" id="IPR045235">
    <property type="entry name" value="PuuE_HpPgdA-like"/>
</dbReference>
<dbReference type="PANTHER" id="PTHR47561:SF1">
    <property type="entry name" value="POLYSACCHARIDE DEACETYLASE FAMILY PROTEIN (AFU_ORTHOLOGUE AFUA_6G05030)"/>
    <property type="match status" value="1"/>
</dbReference>
<sequence length="278" mass="32611">MNILTFDIEEWFHILDNDSTRGAKEWSSYEYRLSVNMDRIFKLLEAKNQKATFFCLGWVAQKYPQIIKQIDNYGYEIATHSNMHQLVYEQKREEFREDLNSSIQSLEDIIGKKIITYRAPGFSITENTKWAFEEIIEAGIIRDSSIFPANRSHGGFATYGESNPSIIDINGKKLKEFPITLYKNIIFSGGGYFRLLPYPIIKYLFKNSPTVMTYFHPRDFDATQPIIEDLSPFRKFKSYYGLKGAFNKLERLLDDFDFVDIEDATNMIDWNRQKIITL</sequence>
<dbReference type="Pfam" id="PF11959">
    <property type="entry name" value="DUF3473"/>
    <property type="match status" value="1"/>
</dbReference>
<gene>
    <name evidence="2" type="ORF">MNB_SV-15-340</name>
</gene>
<dbReference type="InterPro" id="IPR011330">
    <property type="entry name" value="Glyco_hydro/deAcase_b/a-brl"/>
</dbReference>
<proteinExistence type="predicted"/>
<dbReference type="Gene3D" id="3.20.20.370">
    <property type="entry name" value="Glycoside hydrolase/deacetylase"/>
    <property type="match status" value="1"/>
</dbReference>
<dbReference type="CDD" id="cd10941">
    <property type="entry name" value="CE4_PuuE_HpPgdA_like_2"/>
    <property type="match status" value="1"/>
</dbReference>